<dbReference type="InterPro" id="IPR036812">
    <property type="entry name" value="NAD(P)_OxRdtase_dom_sf"/>
</dbReference>
<dbReference type="Gene3D" id="3.20.20.100">
    <property type="entry name" value="NADP-dependent oxidoreductase domain"/>
    <property type="match status" value="1"/>
</dbReference>
<dbReference type="InterPro" id="IPR023210">
    <property type="entry name" value="NADP_OxRdtase_dom"/>
</dbReference>
<dbReference type="PRINTS" id="PR00069">
    <property type="entry name" value="ALDKETRDTASE"/>
</dbReference>
<evidence type="ECO:0000313" key="5">
    <source>
        <dbReference type="EMBL" id="RKF20474.1"/>
    </source>
</evidence>
<reference evidence="5 6" key="1">
    <citation type="submission" date="2018-09" db="EMBL/GenBank/DDBJ databases">
        <authorList>
            <person name="Wang Z."/>
        </authorList>
    </citation>
    <scope>NUCLEOTIDE SEQUENCE [LARGE SCALE GENOMIC DNA]</scope>
    <source>
        <strain evidence="5 6">ALS 81</strain>
    </source>
</reference>
<evidence type="ECO:0000256" key="1">
    <source>
        <dbReference type="PIRSR" id="PIRSR000097-1"/>
    </source>
</evidence>
<evidence type="ECO:0000256" key="3">
    <source>
        <dbReference type="PIRSR" id="PIRSR000097-3"/>
    </source>
</evidence>
<dbReference type="InterPro" id="IPR020471">
    <property type="entry name" value="AKR"/>
</dbReference>
<dbReference type="AlphaFoldDB" id="A0A420EIJ7"/>
<dbReference type="GO" id="GO:0016491">
    <property type="term" value="F:oxidoreductase activity"/>
    <property type="evidence" value="ECO:0007669"/>
    <property type="project" value="InterPro"/>
</dbReference>
<proteinExistence type="predicted"/>
<dbReference type="PANTHER" id="PTHR11732">
    <property type="entry name" value="ALDO/KETO REDUCTASE"/>
    <property type="match status" value="1"/>
</dbReference>
<comment type="caution">
    <text evidence="5">The sequence shown here is derived from an EMBL/GenBank/DDBJ whole genome shotgun (WGS) entry which is preliminary data.</text>
</comment>
<dbReference type="OrthoDB" id="9804790at2"/>
<keyword evidence="6" id="KW-1185">Reference proteome</keyword>
<name>A0A420EIJ7_9ALTE</name>
<evidence type="ECO:0000259" key="4">
    <source>
        <dbReference type="Pfam" id="PF00248"/>
    </source>
</evidence>
<gene>
    <name evidence="5" type="ORF">DBZ36_06435</name>
</gene>
<sequence>MPAIGMGTFGSDRYGHEQVSEAVLGAASMGYRFFDCASVYGNEHHIGEALQTIQSVIPRSELYIDSKVWNDQHDHVIESCKQSLKDLQLDYLDLYLVHWPFANYHAPGCDGDARNPDSRPYDHERFMNTWRQMEQLVDMGLVRSIGTSNMTIAKLKPLLRDARIKPVVNEMELHPHFQQSELYDFLNENQIQPIGFCPIGSPQRPARDTTENDTVDIEDPIIIAAANRIGVHPAIICLKWAHHRGHVPIPFSVDPEQYRGNLEAITKDPLSSSEIAALKTIDKNCRLIKGQVFLWQGANDWQDLWDLDGEIVS</sequence>
<organism evidence="5 6">
    <name type="scientific">Alginatibacterium sediminis</name>
    <dbReference type="NCBI Taxonomy" id="2164068"/>
    <lineage>
        <taxon>Bacteria</taxon>
        <taxon>Pseudomonadati</taxon>
        <taxon>Pseudomonadota</taxon>
        <taxon>Gammaproteobacteria</taxon>
        <taxon>Alteromonadales</taxon>
        <taxon>Alteromonadaceae</taxon>
        <taxon>Alginatibacterium</taxon>
    </lineage>
</organism>
<dbReference type="Pfam" id="PF00248">
    <property type="entry name" value="Aldo_ket_red"/>
    <property type="match status" value="1"/>
</dbReference>
<evidence type="ECO:0000313" key="6">
    <source>
        <dbReference type="Proteomes" id="UP000286482"/>
    </source>
</evidence>
<dbReference type="EMBL" id="RAQO01000004">
    <property type="protein sequence ID" value="RKF20474.1"/>
    <property type="molecule type" value="Genomic_DNA"/>
</dbReference>
<feature type="binding site" evidence="2">
    <location>
        <position position="98"/>
    </location>
    <ligand>
        <name>substrate</name>
    </ligand>
</feature>
<dbReference type="Proteomes" id="UP000286482">
    <property type="component" value="Unassembled WGS sequence"/>
</dbReference>
<dbReference type="SUPFAM" id="SSF51430">
    <property type="entry name" value="NAD(P)-linked oxidoreductase"/>
    <property type="match status" value="1"/>
</dbReference>
<feature type="active site" description="Proton donor" evidence="1">
    <location>
        <position position="40"/>
    </location>
</feature>
<evidence type="ECO:0000256" key="2">
    <source>
        <dbReference type="PIRSR" id="PIRSR000097-2"/>
    </source>
</evidence>
<accession>A0A420EIJ7</accession>
<feature type="site" description="Lowers pKa of active site Tyr" evidence="3">
    <location>
        <position position="67"/>
    </location>
</feature>
<feature type="domain" description="NADP-dependent oxidoreductase" evidence="4">
    <location>
        <begin position="4"/>
        <end position="282"/>
    </location>
</feature>
<protein>
    <submittedName>
        <fullName evidence="5">Aldo/keto reductase</fullName>
    </submittedName>
</protein>
<dbReference type="PIRSF" id="PIRSF000097">
    <property type="entry name" value="AKR"/>
    <property type="match status" value="1"/>
</dbReference>